<evidence type="ECO:0000256" key="6">
    <source>
        <dbReference type="ARBA" id="ARBA00022989"/>
    </source>
</evidence>
<keyword evidence="5 8" id="KW-0812">Transmembrane</keyword>
<evidence type="ECO:0000256" key="3">
    <source>
        <dbReference type="ARBA" id="ARBA00022676"/>
    </source>
</evidence>
<feature type="transmembrane region" description="Helical" evidence="8">
    <location>
        <begin position="510"/>
        <end position="534"/>
    </location>
</feature>
<evidence type="ECO:0000256" key="8">
    <source>
        <dbReference type="SAM" id="Phobius"/>
    </source>
</evidence>
<feature type="domain" description="PA" evidence="10">
    <location>
        <begin position="93"/>
        <end position="174"/>
    </location>
</feature>
<evidence type="ECO:0000313" key="11">
    <source>
        <dbReference type="EMBL" id="GMH46785.1"/>
    </source>
</evidence>
<dbReference type="GO" id="GO:0016763">
    <property type="term" value="F:pentosyltransferase activity"/>
    <property type="evidence" value="ECO:0007669"/>
    <property type="project" value="TreeGrafter"/>
</dbReference>
<comment type="subcellular location">
    <subcellularLocation>
        <location evidence="1">Cell membrane</location>
        <topology evidence="1">Multi-pass membrane protein</topology>
    </subcellularLocation>
</comment>
<evidence type="ECO:0000256" key="4">
    <source>
        <dbReference type="ARBA" id="ARBA00022679"/>
    </source>
</evidence>
<feature type="chain" id="PRO_5040763325" description="PA domain-containing protein" evidence="9">
    <location>
        <begin position="24"/>
        <end position="669"/>
    </location>
</feature>
<dbReference type="InterPro" id="IPR003137">
    <property type="entry name" value="PA_domain"/>
</dbReference>
<keyword evidence="4" id="KW-0808">Transferase</keyword>
<evidence type="ECO:0000256" key="7">
    <source>
        <dbReference type="ARBA" id="ARBA00023136"/>
    </source>
</evidence>
<evidence type="ECO:0000256" key="2">
    <source>
        <dbReference type="ARBA" id="ARBA00022475"/>
    </source>
</evidence>
<keyword evidence="2" id="KW-1003">Cell membrane</keyword>
<evidence type="ECO:0000256" key="1">
    <source>
        <dbReference type="ARBA" id="ARBA00004651"/>
    </source>
</evidence>
<dbReference type="GO" id="GO:0008610">
    <property type="term" value="P:lipid biosynthetic process"/>
    <property type="evidence" value="ECO:0007669"/>
    <property type="project" value="UniProtKB-ARBA"/>
</dbReference>
<dbReference type="Proteomes" id="UP001165160">
    <property type="component" value="Unassembled WGS sequence"/>
</dbReference>
<reference evidence="12" key="1">
    <citation type="journal article" date="2023" name="Commun. Biol.">
        <title>Genome analysis of Parmales, the sister group of diatoms, reveals the evolutionary specialization of diatoms from phago-mixotrophs to photoautotrophs.</title>
        <authorList>
            <person name="Ban H."/>
            <person name="Sato S."/>
            <person name="Yoshikawa S."/>
            <person name="Yamada K."/>
            <person name="Nakamura Y."/>
            <person name="Ichinomiya M."/>
            <person name="Sato N."/>
            <person name="Blanc-Mathieu R."/>
            <person name="Endo H."/>
            <person name="Kuwata A."/>
            <person name="Ogata H."/>
        </authorList>
    </citation>
    <scope>NUCLEOTIDE SEQUENCE [LARGE SCALE GENOMIC DNA]</scope>
    <source>
        <strain evidence="12">NIES 3699</strain>
    </source>
</reference>
<keyword evidence="6 8" id="KW-1133">Transmembrane helix</keyword>
<dbReference type="GO" id="GO:0005886">
    <property type="term" value="C:plasma membrane"/>
    <property type="evidence" value="ECO:0007669"/>
    <property type="project" value="UniProtKB-SubCell"/>
</dbReference>
<comment type="caution">
    <text evidence="11">The sequence shown here is derived from an EMBL/GenBank/DDBJ whole genome shotgun (WGS) entry which is preliminary data.</text>
</comment>
<feature type="signal peptide" evidence="9">
    <location>
        <begin position="1"/>
        <end position="23"/>
    </location>
</feature>
<dbReference type="InterPro" id="IPR050297">
    <property type="entry name" value="LipidA_mod_glycosyltrf_83"/>
</dbReference>
<name>A0A9W6ZAB3_9STRA</name>
<dbReference type="PANTHER" id="PTHR33908">
    <property type="entry name" value="MANNOSYLTRANSFERASE YKCB-RELATED"/>
    <property type="match status" value="1"/>
</dbReference>
<dbReference type="PANTHER" id="PTHR33908:SF11">
    <property type="entry name" value="MEMBRANE PROTEIN"/>
    <property type="match status" value="1"/>
</dbReference>
<dbReference type="Pfam" id="PF02225">
    <property type="entry name" value="PA"/>
    <property type="match status" value="1"/>
</dbReference>
<dbReference type="Gene3D" id="3.50.30.30">
    <property type="match status" value="1"/>
</dbReference>
<feature type="transmembrane region" description="Helical" evidence="8">
    <location>
        <begin position="598"/>
        <end position="618"/>
    </location>
</feature>
<accession>A0A9W6ZAB3</accession>
<keyword evidence="12" id="KW-1185">Reference proteome</keyword>
<proteinExistence type="predicted"/>
<evidence type="ECO:0000256" key="9">
    <source>
        <dbReference type="SAM" id="SignalP"/>
    </source>
</evidence>
<evidence type="ECO:0000259" key="10">
    <source>
        <dbReference type="Pfam" id="PF02225"/>
    </source>
</evidence>
<gene>
    <name evidence="11" type="ORF">TrVE_jg12509</name>
</gene>
<keyword evidence="9" id="KW-0732">Signal</keyword>
<evidence type="ECO:0000256" key="5">
    <source>
        <dbReference type="ARBA" id="ARBA00022692"/>
    </source>
</evidence>
<dbReference type="AlphaFoldDB" id="A0A9W6ZAB3"/>
<organism evidence="11 12">
    <name type="scientific">Triparma verrucosa</name>
    <dbReference type="NCBI Taxonomy" id="1606542"/>
    <lineage>
        <taxon>Eukaryota</taxon>
        <taxon>Sar</taxon>
        <taxon>Stramenopiles</taxon>
        <taxon>Ochrophyta</taxon>
        <taxon>Bolidophyceae</taxon>
        <taxon>Parmales</taxon>
        <taxon>Triparmaceae</taxon>
        <taxon>Triparma</taxon>
    </lineage>
</organism>
<dbReference type="EMBL" id="BRXX01000556">
    <property type="protein sequence ID" value="GMH46785.1"/>
    <property type="molecule type" value="Genomic_DNA"/>
</dbReference>
<feature type="transmembrane region" description="Helical" evidence="8">
    <location>
        <begin position="420"/>
        <end position="446"/>
    </location>
</feature>
<keyword evidence="3" id="KW-0328">Glycosyltransferase</keyword>
<feature type="transmembrane region" description="Helical" evidence="8">
    <location>
        <begin position="572"/>
        <end position="591"/>
    </location>
</feature>
<feature type="transmembrane region" description="Helical" evidence="8">
    <location>
        <begin position="458"/>
        <end position="477"/>
    </location>
</feature>
<feature type="transmembrane region" description="Helical" evidence="8">
    <location>
        <begin position="546"/>
        <end position="566"/>
    </location>
</feature>
<evidence type="ECO:0000313" key="12">
    <source>
        <dbReference type="Proteomes" id="UP001165160"/>
    </source>
</evidence>
<keyword evidence="7 8" id="KW-0472">Membrane</keyword>
<protein>
    <recommendedName>
        <fullName evidence="10">PA domain-containing protein</fullName>
    </recommendedName>
</protein>
<sequence length="669" mass="72328">MKPWKRLAVILISPLLAREVVQGKKIEIVKEPEGVRCCLVAEGEVSRVAIESLYPTGDLITTSGGDNCYQVSCSGAEFGMYPMKINGPVYIFEGDACGTPDVAGPPSSFSPDLVIFVRRGGCSFVEKILHLQGLGAMAVLIGDHPEKGTEETMKMGSDEGGKLASLVSIPSAFLPGVVSKFVLETKSTLTMSLYSAEAWAMMTTSSAIYVLGFELRWAPTLRPGAAGTDRSDASHDLVFDQFDHVESDERVFRFLADGFKRSMSEMRKSSEAPSFAALFKNYHLQRHDHVSAPIPVFSLLGLAKENYGGVALFHHPPLFPLVAAIWDIIAGDYVAYPSLPVILSLVPPLTFVFFRDLGNFISMEYAVVSLTLMPTAAFCSQKFWSDNLLTALVWLSTCFAIRGASKNSRWTMFTFCLSGLFFGLALLVKVTALGALPGILFALLVVGFNRGAGIATKCAWCVLAFPILTYGAWLLYYTSITNSNALSAMWPSSDMKSNSEFMSNSASKQWYFYISLVPKLWPVAVIAPFSLLSLKTSNRLSGQGSAVIISWLLVASFMVPFTLIGAKGGLYQSRHILPCVPALACLVGIGISNIGGKYASLVAALLAAGAANTVYGVIYSPPLNADLTSTLWDVATKMDQAPSLPNPISLEKALEMRSILRHYGVMAAE</sequence>